<sequence length="391" mass="41000">MRVLFMSTPSPSHFTPMIPLAWALRTAGHDVLVAGQPDVVGPALDAGLPAAEIGDTYDALEAITARLPKGKRPNQAGRAQVTDPGALTLVMPWLMHTRYLMKEYLALAREWGPHLVVSDPMEFSALFIGGMLGVPVVHQRWDIDRSGDEPIRTARALLGARFARLGLRGELPGPSLVLDCCPPSVRRAGPEGSGPPVKSLRYVPYNGVGTVPGVLAEPAPGRVAVSLGGLTADLNGVPLFRTVVDALEGLEDVRPVVTLPARHHAALGPVGAATHVTGPVPLSLFLDSCAAVVHHGGTGTTLTSCLYGLPQLVLPQLGNESVWGACLVDAGLALMLADPAEQDDPAVVRAAARRLLDDERFAVSARKVAQEMASLPSPAALVPELEALCAS</sequence>
<dbReference type="GO" id="GO:0016758">
    <property type="term" value="F:hexosyltransferase activity"/>
    <property type="evidence" value="ECO:0007669"/>
    <property type="project" value="UniProtKB-ARBA"/>
</dbReference>
<organism evidence="6 7">
    <name type="scientific">Streptomyces viridochromogenes</name>
    <dbReference type="NCBI Taxonomy" id="1938"/>
    <lineage>
        <taxon>Bacteria</taxon>
        <taxon>Bacillati</taxon>
        <taxon>Actinomycetota</taxon>
        <taxon>Actinomycetes</taxon>
        <taxon>Kitasatosporales</taxon>
        <taxon>Streptomycetaceae</taxon>
        <taxon>Streptomyces</taxon>
    </lineage>
</organism>
<accession>A0A0J7ZQ88</accession>
<dbReference type="Pfam" id="PF06722">
    <property type="entry name" value="EryCIII-like_C"/>
    <property type="match status" value="1"/>
</dbReference>
<dbReference type="EMBL" id="LFNT01000001">
    <property type="protein sequence ID" value="KMS77323.1"/>
    <property type="molecule type" value="Genomic_DNA"/>
</dbReference>
<feature type="domain" description="Erythromycin biosynthesis protein CIII-like N-terminal" evidence="5">
    <location>
        <begin position="22"/>
        <end position="228"/>
    </location>
</feature>
<evidence type="ECO:0000256" key="2">
    <source>
        <dbReference type="ARBA" id="ARBA00022676"/>
    </source>
</evidence>
<reference evidence="6 7" key="1">
    <citation type="submission" date="2015-06" db="EMBL/GenBank/DDBJ databases">
        <authorList>
            <person name="Ju K.-S."/>
            <person name="Doroghazi J.R."/>
            <person name="Metcalf W.W."/>
        </authorList>
    </citation>
    <scope>NUCLEOTIDE SEQUENCE [LARGE SCALE GENOMIC DNA]</scope>
    <source>
        <strain evidence="6 7">NRRL 3414</strain>
    </source>
</reference>
<evidence type="ECO:0000313" key="7">
    <source>
        <dbReference type="Proteomes" id="UP000037432"/>
    </source>
</evidence>
<name>A0A0J7ZQ88_STRVR</name>
<keyword evidence="3" id="KW-0808">Transferase</keyword>
<dbReference type="GO" id="GO:0017000">
    <property type="term" value="P:antibiotic biosynthetic process"/>
    <property type="evidence" value="ECO:0007669"/>
    <property type="project" value="UniProtKB-ARBA"/>
</dbReference>
<dbReference type="InterPro" id="IPR048284">
    <property type="entry name" value="EryCIII-like_N"/>
</dbReference>
<proteinExistence type="inferred from homology"/>
<evidence type="ECO:0000313" key="6">
    <source>
        <dbReference type="EMBL" id="KMS77323.1"/>
    </source>
</evidence>
<dbReference type="AlphaFoldDB" id="A0A0J7ZQ88"/>
<dbReference type="Proteomes" id="UP000037432">
    <property type="component" value="Unassembled WGS sequence"/>
</dbReference>
<protein>
    <submittedName>
        <fullName evidence="6">Uncharacterized protein</fullName>
    </submittedName>
</protein>
<dbReference type="SUPFAM" id="SSF53756">
    <property type="entry name" value="UDP-Glycosyltransferase/glycogen phosphorylase"/>
    <property type="match status" value="1"/>
</dbReference>
<evidence type="ECO:0000256" key="1">
    <source>
        <dbReference type="ARBA" id="ARBA00006962"/>
    </source>
</evidence>
<dbReference type="InterPro" id="IPR050426">
    <property type="entry name" value="Glycosyltransferase_28"/>
</dbReference>
<feature type="domain" description="Erythromycin biosynthesis protein CIII-like C-terminal" evidence="4">
    <location>
        <begin position="252"/>
        <end position="388"/>
    </location>
</feature>
<dbReference type="PANTHER" id="PTHR48050:SF13">
    <property type="entry name" value="STEROL 3-BETA-GLUCOSYLTRANSFERASE UGT80A2"/>
    <property type="match status" value="1"/>
</dbReference>
<comment type="similarity">
    <text evidence="1">Belongs to the glycosyltransferase 28 family.</text>
</comment>
<dbReference type="PANTHER" id="PTHR48050">
    <property type="entry name" value="STEROL 3-BETA-GLUCOSYLTRANSFERASE"/>
    <property type="match status" value="1"/>
</dbReference>
<evidence type="ECO:0000259" key="4">
    <source>
        <dbReference type="Pfam" id="PF06722"/>
    </source>
</evidence>
<dbReference type="InterPro" id="IPR002213">
    <property type="entry name" value="UDP_glucos_trans"/>
</dbReference>
<gene>
    <name evidence="6" type="ORF">ACM01_01460</name>
</gene>
<evidence type="ECO:0000259" key="5">
    <source>
        <dbReference type="Pfam" id="PF21036"/>
    </source>
</evidence>
<dbReference type="OrthoDB" id="3863369at2"/>
<dbReference type="GO" id="GO:0008194">
    <property type="term" value="F:UDP-glycosyltransferase activity"/>
    <property type="evidence" value="ECO:0007669"/>
    <property type="project" value="InterPro"/>
</dbReference>
<dbReference type="PATRIC" id="fig|1938.3.peg.3327"/>
<keyword evidence="2" id="KW-0328">Glycosyltransferase</keyword>
<dbReference type="RefSeq" id="WP_048579115.1">
    <property type="nucleotide sequence ID" value="NZ_LFNT01000001.1"/>
</dbReference>
<dbReference type="Pfam" id="PF21036">
    <property type="entry name" value="EryCIII-like_N"/>
    <property type="match status" value="1"/>
</dbReference>
<evidence type="ECO:0000256" key="3">
    <source>
        <dbReference type="ARBA" id="ARBA00022679"/>
    </source>
</evidence>
<dbReference type="InterPro" id="IPR010610">
    <property type="entry name" value="EryCIII-like_C"/>
</dbReference>
<dbReference type="CDD" id="cd03784">
    <property type="entry name" value="GT1_Gtf-like"/>
    <property type="match status" value="1"/>
</dbReference>
<comment type="caution">
    <text evidence="6">The sequence shown here is derived from an EMBL/GenBank/DDBJ whole genome shotgun (WGS) entry which is preliminary data.</text>
</comment>
<dbReference type="Gene3D" id="3.40.50.2000">
    <property type="entry name" value="Glycogen Phosphorylase B"/>
    <property type="match status" value="2"/>
</dbReference>